<evidence type="ECO:0000313" key="2">
    <source>
        <dbReference type="Proteomes" id="UP001153636"/>
    </source>
</evidence>
<proteinExistence type="predicted"/>
<dbReference type="OrthoDB" id="6753455at2759"/>
<dbReference type="EMBL" id="OV651820">
    <property type="protein sequence ID" value="CAH1114222.1"/>
    <property type="molecule type" value="Genomic_DNA"/>
</dbReference>
<name>A0A9P0DD59_9CUCU</name>
<dbReference type="AlphaFoldDB" id="A0A9P0DD59"/>
<reference evidence="1" key="1">
    <citation type="submission" date="2022-01" db="EMBL/GenBank/DDBJ databases">
        <authorList>
            <person name="King R."/>
        </authorList>
    </citation>
    <scope>NUCLEOTIDE SEQUENCE</scope>
</reference>
<organism evidence="1 2">
    <name type="scientific">Psylliodes chrysocephalus</name>
    <dbReference type="NCBI Taxonomy" id="3402493"/>
    <lineage>
        <taxon>Eukaryota</taxon>
        <taxon>Metazoa</taxon>
        <taxon>Ecdysozoa</taxon>
        <taxon>Arthropoda</taxon>
        <taxon>Hexapoda</taxon>
        <taxon>Insecta</taxon>
        <taxon>Pterygota</taxon>
        <taxon>Neoptera</taxon>
        <taxon>Endopterygota</taxon>
        <taxon>Coleoptera</taxon>
        <taxon>Polyphaga</taxon>
        <taxon>Cucujiformia</taxon>
        <taxon>Chrysomeloidea</taxon>
        <taxon>Chrysomelidae</taxon>
        <taxon>Galerucinae</taxon>
        <taxon>Alticini</taxon>
        <taxon>Psylliodes</taxon>
    </lineage>
</organism>
<sequence>MFLQQNPEKKVSYETYRTIFVTKFNISFGYPRTDTCSACDEHKAKKISIKNDPSQKALLSRLETEHKLHLLKAETFYKRKRAARLNSQKIPHDADRPVHVPPKVLQSIESESSTDSEIDIFEPSTSGIREPQLFSHVELNNLVRDLGLPKDLSEVLGSRFKEKKLLAPALDKNCGCFKYLCETFPGLSEAKLKEGIFVGPQIRRLMKTNEIEMVMQEDEKEAWTAFKQVINKFLGNYKDPEFESIVENMLDKFKKLGCNMSLKIHFLHAHLDYFPDNLGDVSEEQGKRIHQDIKEMERR</sequence>
<dbReference type="PANTHER" id="PTHR46114:SF1">
    <property type="entry name" value="ZAD DOMAIN-CONTAINING PROTEIN"/>
    <property type="match status" value="1"/>
</dbReference>
<dbReference type="Proteomes" id="UP001153636">
    <property type="component" value="Chromosome 8"/>
</dbReference>
<keyword evidence="2" id="KW-1185">Reference proteome</keyword>
<gene>
    <name evidence="1" type="ORF">PSYICH_LOCUS14611</name>
</gene>
<protein>
    <submittedName>
        <fullName evidence="1">Uncharacterized protein</fullName>
    </submittedName>
</protein>
<accession>A0A9P0DD59</accession>
<evidence type="ECO:0000313" key="1">
    <source>
        <dbReference type="EMBL" id="CAH1114222.1"/>
    </source>
</evidence>
<dbReference type="PANTHER" id="PTHR46114">
    <property type="entry name" value="APPLE DOMAIN-CONTAINING PROTEIN"/>
    <property type="match status" value="1"/>
</dbReference>